<feature type="region of interest" description="Disordered" evidence="1">
    <location>
        <begin position="760"/>
        <end position="807"/>
    </location>
</feature>
<protein>
    <submittedName>
        <fullName evidence="2">12461_t:CDS:1</fullName>
    </submittedName>
</protein>
<evidence type="ECO:0000313" key="3">
    <source>
        <dbReference type="Proteomes" id="UP000789759"/>
    </source>
</evidence>
<proteinExistence type="predicted"/>
<evidence type="ECO:0000256" key="1">
    <source>
        <dbReference type="SAM" id="MobiDB-lite"/>
    </source>
</evidence>
<gene>
    <name evidence="2" type="ORF">CPELLU_LOCUS17181</name>
</gene>
<dbReference type="EMBL" id="CAJVQA010028050">
    <property type="protein sequence ID" value="CAG8793603.1"/>
    <property type="molecule type" value="Genomic_DNA"/>
</dbReference>
<dbReference type="OrthoDB" id="2447344at2759"/>
<dbReference type="AlphaFoldDB" id="A0A9N9P5Z9"/>
<comment type="caution">
    <text evidence="2">The sequence shown here is derived from an EMBL/GenBank/DDBJ whole genome shotgun (WGS) entry which is preliminary data.</text>
</comment>
<reference evidence="2" key="1">
    <citation type="submission" date="2021-06" db="EMBL/GenBank/DDBJ databases">
        <authorList>
            <person name="Kallberg Y."/>
            <person name="Tangrot J."/>
            <person name="Rosling A."/>
        </authorList>
    </citation>
    <scope>NUCLEOTIDE SEQUENCE</scope>
    <source>
        <strain evidence="2">FL966</strain>
    </source>
</reference>
<sequence length="807" mass="93467">TIIAKTFNKKDKNIYFDDDLPNYEYLDPDNDYALLDEESITDSANEKFEPGTPNTNTTTTSENIDDNIIANENADENIVIPDNYLIQDYIQTMSNIETENFTDIDWLSSELDDSESLLSNISTTDNDAIDYQIDDTTAGANYSNKQCIITEIIDARPLKQMMGIWELDFNTVDEVLKQSNHTSTLQFLGDGLHIRGSKSSTSIGKSMIHKRRCLFCYNRCYYFSRGDRCSFHLWSIMDRNIHYPCCGVKVCPVFEKKQFIQLSTRRGAALFNCNNEHINDKAKSLELLGQWIFRIANLSDEIMQSILIEELWQVIHNSYLRKKKYSKDSKEYNKTDETLDNKVNRTSDTKEYDKDDKTLKPPNPKKFGEALAHILWNSRSFVRENKSDLENPNTLNSYRNAFPPVIKDSLCQKPNMQSSLYAILCMANVVAHSAQYERKIEKDRRICYDPKEQTAHVTLRINFQYIFLKPLTEIIACASLFVEEQLAKFNQIIESFVNYNYENFETKDILTEIRNNINSRCILSPPEVVILKPEDNSNCDKNVHEAVLIYYDDVEVGPLGLTICADEAIFRPTRCPNYSQSVTFYIHYILKNPSLHSILNYIGSVNLTRPGHYFAHDEGIERLGVKYVKENIGQYLENEYLKAQISFMQCEKDRLYHAISEYIGDNFIYPTDRNIKSRNEFLWMLINLLEELFESSNPTQHDLLKNTTQNTSEGFKNLFNCYEIGKNHMHSIYKQDITKTEKRTTKGRQASNVVIEHSSNYKKQESERLTKRAKTNTTTLPNINATTSSNIINSSSLQPNEEECYLQ</sequence>
<organism evidence="2 3">
    <name type="scientific">Cetraspora pellucida</name>
    <dbReference type="NCBI Taxonomy" id="1433469"/>
    <lineage>
        <taxon>Eukaryota</taxon>
        <taxon>Fungi</taxon>
        <taxon>Fungi incertae sedis</taxon>
        <taxon>Mucoromycota</taxon>
        <taxon>Glomeromycotina</taxon>
        <taxon>Glomeromycetes</taxon>
        <taxon>Diversisporales</taxon>
        <taxon>Gigasporaceae</taxon>
        <taxon>Cetraspora</taxon>
    </lineage>
</organism>
<keyword evidence="3" id="KW-1185">Reference proteome</keyword>
<feature type="region of interest" description="Disordered" evidence="1">
    <location>
        <begin position="330"/>
        <end position="363"/>
    </location>
</feature>
<name>A0A9N9P5Z9_9GLOM</name>
<feature type="compositionally biased region" description="Low complexity" evidence="1">
    <location>
        <begin position="782"/>
        <end position="796"/>
    </location>
</feature>
<feature type="non-terminal residue" evidence="2">
    <location>
        <position position="807"/>
    </location>
</feature>
<feature type="compositionally biased region" description="Basic and acidic residues" evidence="1">
    <location>
        <begin position="330"/>
        <end position="359"/>
    </location>
</feature>
<accession>A0A9N9P5Z9</accession>
<evidence type="ECO:0000313" key="2">
    <source>
        <dbReference type="EMBL" id="CAG8793603.1"/>
    </source>
</evidence>
<dbReference type="Proteomes" id="UP000789759">
    <property type="component" value="Unassembled WGS sequence"/>
</dbReference>